<dbReference type="FunFam" id="1.10.287.110:FF:000083">
    <property type="entry name" value="DnaJ and TPR domain protein"/>
    <property type="match status" value="1"/>
</dbReference>
<gene>
    <name evidence="11" type="ORF">BU24DRAFT_440939</name>
</gene>
<dbReference type="PANTHER" id="PTHR44140:SF2">
    <property type="entry name" value="LD25575P"/>
    <property type="match status" value="1"/>
</dbReference>
<evidence type="ECO:0000256" key="7">
    <source>
        <dbReference type="PROSITE-ProRule" id="PRU00339"/>
    </source>
</evidence>
<evidence type="ECO:0000313" key="12">
    <source>
        <dbReference type="Proteomes" id="UP000799778"/>
    </source>
</evidence>
<keyword evidence="5" id="KW-0256">Endoplasmic reticulum</keyword>
<dbReference type="Gene3D" id="1.25.40.10">
    <property type="entry name" value="Tetratricopeptide repeat domain"/>
    <property type="match status" value="1"/>
</dbReference>
<dbReference type="GeneID" id="54287799"/>
<dbReference type="InterPro" id="IPR011990">
    <property type="entry name" value="TPR-like_helical_dom_sf"/>
</dbReference>
<comment type="subcellular location">
    <subcellularLocation>
        <location evidence="1">Endoplasmic reticulum lumen</location>
    </subcellularLocation>
</comment>
<dbReference type="InterPro" id="IPR001623">
    <property type="entry name" value="DnaJ_domain"/>
</dbReference>
<dbReference type="FunFam" id="1.25.40.10:FF:000224">
    <property type="entry name" value="DnaJ and TPR domain protein"/>
    <property type="match status" value="1"/>
</dbReference>
<evidence type="ECO:0000256" key="4">
    <source>
        <dbReference type="ARBA" id="ARBA00022803"/>
    </source>
</evidence>
<dbReference type="PANTHER" id="PTHR44140">
    <property type="entry name" value="LD25575P"/>
    <property type="match status" value="1"/>
</dbReference>
<dbReference type="GO" id="GO:0051087">
    <property type="term" value="F:protein-folding chaperone binding"/>
    <property type="evidence" value="ECO:0007669"/>
    <property type="project" value="TreeGrafter"/>
</dbReference>
<evidence type="ECO:0000256" key="8">
    <source>
        <dbReference type="SAM" id="MobiDB-lite"/>
    </source>
</evidence>
<feature type="domain" description="J" evidence="10">
    <location>
        <begin position="401"/>
        <end position="470"/>
    </location>
</feature>
<dbReference type="InterPro" id="IPR051727">
    <property type="entry name" value="DnaJ_C3_Co-chaperones"/>
</dbReference>
<evidence type="ECO:0000256" key="5">
    <source>
        <dbReference type="ARBA" id="ARBA00022824"/>
    </source>
</evidence>
<evidence type="ECO:0000256" key="3">
    <source>
        <dbReference type="ARBA" id="ARBA00022737"/>
    </source>
</evidence>
<keyword evidence="4 7" id="KW-0802">TPR repeat</keyword>
<dbReference type="PROSITE" id="PS50076">
    <property type="entry name" value="DNAJ_2"/>
    <property type="match status" value="1"/>
</dbReference>
<dbReference type="PROSITE" id="PS50005">
    <property type="entry name" value="TPR"/>
    <property type="match status" value="1"/>
</dbReference>
<dbReference type="PRINTS" id="PR00625">
    <property type="entry name" value="JDOMAIN"/>
</dbReference>
<keyword evidence="2 9" id="KW-0732">Signal</keyword>
<dbReference type="Proteomes" id="UP000799778">
    <property type="component" value="Unassembled WGS sequence"/>
</dbReference>
<dbReference type="RefSeq" id="XP_033386690.1">
    <property type="nucleotide sequence ID" value="XM_033530402.1"/>
</dbReference>
<evidence type="ECO:0000256" key="9">
    <source>
        <dbReference type="SAM" id="SignalP"/>
    </source>
</evidence>
<dbReference type="OrthoDB" id="1726119at2759"/>
<dbReference type="SMART" id="SM00271">
    <property type="entry name" value="DnaJ"/>
    <property type="match status" value="1"/>
</dbReference>
<dbReference type="SUPFAM" id="SSF46565">
    <property type="entry name" value="Chaperone J-domain"/>
    <property type="match status" value="1"/>
</dbReference>
<dbReference type="Pfam" id="PF13181">
    <property type="entry name" value="TPR_8"/>
    <property type="match status" value="1"/>
</dbReference>
<protein>
    <recommendedName>
        <fullName evidence="6">Tetratricopeptide repeat and J domain-containing co-chaperone DNJ1</fullName>
    </recommendedName>
</protein>
<dbReference type="GO" id="GO:0005788">
    <property type="term" value="C:endoplasmic reticulum lumen"/>
    <property type="evidence" value="ECO:0007669"/>
    <property type="project" value="UniProtKB-SubCell"/>
</dbReference>
<dbReference type="GO" id="GO:0034975">
    <property type="term" value="P:protein folding in endoplasmic reticulum"/>
    <property type="evidence" value="ECO:0007669"/>
    <property type="project" value="TreeGrafter"/>
</dbReference>
<evidence type="ECO:0000259" key="10">
    <source>
        <dbReference type="PROSITE" id="PS50076"/>
    </source>
</evidence>
<keyword evidence="12" id="KW-1185">Reference proteome</keyword>
<dbReference type="CDD" id="cd06257">
    <property type="entry name" value="DnaJ"/>
    <property type="match status" value="1"/>
</dbReference>
<feature type="compositionally biased region" description="Gly residues" evidence="8">
    <location>
        <begin position="504"/>
        <end position="517"/>
    </location>
</feature>
<dbReference type="InterPro" id="IPR036869">
    <property type="entry name" value="J_dom_sf"/>
</dbReference>
<dbReference type="Gene3D" id="1.10.287.110">
    <property type="entry name" value="DnaJ domain"/>
    <property type="match status" value="1"/>
</dbReference>
<feature type="region of interest" description="Disordered" evidence="8">
    <location>
        <begin position="463"/>
        <end position="517"/>
    </location>
</feature>
<sequence>MILRLGSLALGLLSASPLASALSASDIPADIPVSQLIKDATIKLASGNSQDALTYFDVAISRDPQNYLTIFRRGAAYLSLGKTVQAQTDFDKVLELKPGFEGALLQRAKIQSRKANWAAARKDYEAAGKTEEIVQLEEAQGAAVLATEAAEKGDWETCVTQAGVAIMIAGAAYDIRKTRAKCRFEKGEVIEGISDLQHLLQINTGDIEPYLQSSAMAFYSLGETDKGLKSIAQCLQSDPDSKKCMKLRRREKNLNKDIEKVRALFEKRQYVAATKLLIPRGEDPGLLKEIKEDFKEYTEQGYIYKNSPEGLYSSLVELTCEAYMGGNNVAKATPYCKEALELIPNSLHGLLNQAQRQLDSDDFEDAIRTLEAAKEHHGQTEKIHELLNKAHTLLKRSKQKDYYKVLGLSRDADDRDIKKAYRKLSKQYHPDKASANNITPEEAQKKMAAVNEAYEVLSDPELKARFDNGDDPNDQEQQSQGFHGSPFGGFGGQQGQQFFFRNGPGQGFKFSGGFGFP</sequence>
<feature type="repeat" description="TPR" evidence="7">
    <location>
        <begin position="67"/>
        <end position="100"/>
    </location>
</feature>
<dbReference type="Pfam" id="PF00226">
    <property type="entry name" value="DnaJ"/>
    <property type="match status" value="1"/>
</dbReference>
<keyword evidence="3" id="KW-0677">Repeat</keyword>
<dbReference type="InterPro" id="IPR019734">
    <property type="entry name" value="TPR_rpt"/>
</dbReference>
<organism evidence="11 12">
    <name type="scientific">Aaosphaeria arxii CBS 175.79</name>
    <dbReference type="NCBI Taxonomy" id="1450172"/>
    <lineage>
        <taxon>Eukaryota</taxon>
        <taxon>Fungi</taxon>
        <taxon>Dikarya</taxon>
        <taxon>Ascomycota</taxon>
        <taxon>Pezizomycotina</taxon>
        <taxon>Dothideomycetes</taxon>
        <taxon>Pleosporomycetidae</taxon>
        <taxon>Pleosporales</taxon>
        <taxon>Pleosporales incertae sedis</taxon>
        <taxon>Aaosphaeria</taxon>
    </lineage>
</organism>
<evidence type="ECO:0000256" key="1">
    <source>
        <dbReference type="ARBA" id="ARBA00004319"/>
    </source>
</evidence>
<dbReference type="SMART" id="SM00028">
    <property type="entry name" value="TPR"/>
    <property type="match status" value="6"/>
</dbReference>
<feature type="chain" id="PRO_5025379816" description="Tetratricopeptide repeat and J domain-containing co-chaperone DNJ1" evidence="9">
    <location>
        <begin position="22"/>
        <end position="517"/>
    </location>
</feature>
<proteinExistence type="predicted"/>
<evidence type="ECO:0000256" key="6">
    <source>
        <dbReference type="ARBA" id="ARBA00073740"/>
    </source>
</evidence>
<name>A0A6A5Y098_9PLEO</name>
<feature type="signal peptide" evidence="9">
    <location>
        <begin position="1"/>
        <end position="21"/>
    </location>
</feature>
<evidence type="ECO:0000256" key="2">
    <source>
        <dbReference type="ARBA" id="ARBA00022729"/>
    </source>
</evidence>
<dbReference type="EMBL" id="ML978068">
    <property type="protein sequence ID" value="KAF2018351.1"/>
    <property type="molecule type" value="Genomic_DNA"/>
</dbReference>
<dbReference type="AlphaFoldDB" id="A0A6A5Y098"/>
<accession>A0A6A5Y098</accession>
<evidence type="ECO:0000313" key="11">
    <source>
        <dbReference type="EMBL" id="KAF2018351.1"/>
    </source>
</evidence>
<reference evidence="11" key="1">
    <citation type="journal article" date="2020" name="Stud. Mycol.">
        <title>101 Dothideomycetes genomes: a test case for predicting lifestyles and emergence of pathogens.</title>
        <authorList>
            <person name="Haridas S."/>
            <person name="Albert R."/>
            <person name="Binder M."/>
            <person name="Bloem J."/>
            <person name="Labutti K."/>
            <person name="Salamov A."/>
            <person name="Andreopoulos B."/>
            <person name="Baker S."/>
            <person name="Barry K."/>
            <person name="Bills G."/>
            <person name="Bluhm B."/>
            <person name="Cannon C."/>
            <person name="Castanera R."/>
            <person name="Culley D."/>
            <person name="Daum C."/>
            <person name="Ezra D."/>
            <person name="Gonzalez J."/>
            <person name="Henrissat B."/>
            <person name="Kuo A."/>
            <person name="Liang C."/>
            <person name="Lipzen A."/>
            <person name="Lutzoni F."/>
            <person name="Magnuson J."/>
            <person name="Mondo S."/>
            <person name="Nolan M."/>
            <person name="Ohm R."/>
            <person name="Pangilinan J."/>
            <person name="Park H.-J."/>
            <person name="Ramirez L."/>
            <person name="Alfaro M."/>
            <person name="Sun H."/>
            <person name="Tritt A."/>
            <person name="Yoshinaga Y."/>
            <person name="Zwiers L.-H."/>
            <person name="Turgeon B."/>
            <person name="Goodwin S."/>
            <person name="Spatafora J."/>
            <person name="Crous P."/>
            <person name="Grigoriev I."/>
        </authorList>
    </citation>
    <scope>NUCLEOTIDE SEQUENCE</scope>
    <source>
        <strain evidence="11">CBS 175.79</strain>
    </source>
</reference>
<dbReference type="SUPFAM" id="SSF48452">
    <property type="entry name" value="TPR-like"/>
    <property type="match status" value="3"/>
</dbReference>
<dbReference type="GO" id="GO:0051787">
    <property type="term" value="F:misfolded protein binding"/>
    <property type="evidence" value="ECO:0007669"/>
    <property type="project" value="TreeGrafter"/>
</dbReference>